<dbReference type="AlphaFoldDB" id="A0A2N9IT73"/>
<name>A0A2N9IT73_FAGSY</name>
<protein>
    <submittedName>
        <fullName evidence="2">Uncharacterized protein</fullName>
    </submittedName>
</protein>
<gene>
    <name evidence="2" type="ORF">FSB_LOCUS56528</name>
</gene>
<feature type="region of interest" description="Disordered" evidence="1">
    <location>
        <begin position="1"/>
        <end position="65"/>
    </location>
</feature>
<evidence type="ECO:0000313" key="2">
    <source>
        <dbReference type="EMBL" id="SPD28646.1"/>
    </source>
</evidence>
<evidence type="ECO:0000256" key="1">
    <source>
        <dbReference type="SAM" id="MobiDB-lite"/>
    </source>
</evidence>
<organism evidence="2">
    <name type="scientific">Fagus sylvatica</name>
    <name type="common">Beechnut</name>
    <dbReference type="NCBI Taxonomy" id="28930"/>
    <lineage>
        <taxon>Eukaryota</taxon>
        <taxon>Viridiplantae</taxon>
        <taxon>Streptophyta</taxon>
        <taxon>Embryophyta</taxon>
        <taxon>Tracheophyta</taxon>
        <taxon>Spermatophyta</taxon>
        <taxon>Magnoliopsida</taxon>
        <taxon>eudicotyledons</taxon>
        <taxon>Gunneridae</taxon>
        <taxon>Pentapetalae</taxon>
        <taxon>rosids</taxon>
        <taxon>fabids</taxon>
        <taxon>Fagales</taxon>
        <taxon>Fagaceae</taxon>
        <taxon>Fagus</taxon>
    </lineage>
</organism>
<reference evidence="2" key="1">
    <citation type="submission" date="2018-02" db="EMBL/GenBank/DDBJ databases">
        <authorList>
            <person name="Cohen D.B."/>
            <person name="Kent A.D."/>
        </authorList>
    </citation>
    <scope>NUCLEOTIDE SEQUENCE</scope>
</reference>
<accession>A0A2N9IT73</accession>
<feature type="compositionally biased region" description="Basic and acidic residues" evidence="1">
    <location>
        <begin position="46"/>
        <end position="65"/>
    </location>
</feature>
<proteinExistence type="predicted"/>
<dbReference type="EMBL" id="OIVN01006239">
    <property type="protein sequence ID" value="SPD28646.1"/>
    <property type="molecule type" value="Genomic_DNA"/>
</dbReference>
<sequence>MRPVSSRAARWDSRTLPRSKPTSPEEVTRVRSRQIRNEFSGGTREPSPDRSRREPVCDRSRPNLD</sequence>